<dbReference type="InterPro" id="IPR057233">
    <property type="entry name" value="DUF7911"/>
</dbReference>
<proteinExistence type="predicted"/>
<keyword evidence="1" id="KW-1185">Reference proteome</keyword>
<dbReference type="WBParaSite" id="MhA1_Contig331.frz3.gene4">
    <property type="protein sequence ID" value="MhA1_Contig331.frz3.gene4"/>
    <property type="gene ID" value="MhA1_Contig331.frz3.gene4"/>
</dbReference>
<dbReference type="Proteomes" id="UP000095281">
    <property type="component" value="Unplaced"/>
</dbReference>
<organism evidence="1 2">
    <name type="scientific">Meloidogyne hapla</name>
    <name type="common">Root-knot nematode worm</name>
    <dbReference type="NCBI Taxonomy" id="6305"/>
    <lineage>
        <taxon>Eukaryota</taxon>
        <taxon>Metazoa</taxon>
        <taxon>Ecdysozoa</taxon>
        <taxon>Nematoda</taxon>
        <taxon>Chromadorea</taxon>
        <taxon>Rhabditida</taxon>
        <taxon>Tylenchina</taxon>
        <taxon>Tylenchomorpha</taxon>
        <taxon>Tylenchoidea</taxon>
        <taxon>Meloidogynidae</taxon>
        <taxon>Meloidogyninae</taxon>
        <taxon>Meloidogyne</taxon>
    </lineage>
</organism>
<sequence>MGEGANDCQLIISRPDQLPKISSLKVNYKFNECASNKVKLIWHFASSTPSLLLFQKRSESELCVLPVETPHPLNIQGDELFCYSLRSSLIRLSKCSRLNGIKIEIQTLFPDELYSDLFYLLDYSPSNIPFLHQLRLSLNGQLRNTEEIFSVDSLIKFNGSPDFLLSNDPQTKRLFIVPRKLNLNSIVEWICPFDLLYRHDYI</sequence>
<name>A0A1I8BNA1_MELHA</name>
<dbReference type="OMA" id="QFWINEN"/>
<dbReference type="AlphaFoldDB" id="A0A1I8BNA1"/>
<reference evidence="2" key="1">
    <citation type="submission" date="2016-11" db="UniProtKB">
        <authorList>
            <consortium name="WormBaseParasite"/>
        </authorList>
    </citation>
    <scope>IDENTIFICATION</scope>
</reference>
<evidence type="ECO:0000313" key="2">
    <source>
        <dbReference type="WBParaSite" id="MhA1_Contig331.frz3.gene4"/>
    </source>
</evidence>
<accession>A0A1I8BNA1</accession>
<dbReference type="Pfam" id="PF25492">
    <property type="entry name" value="DUF7911"/>
    <property type="match status" value="1"/>
</dbReference>
<protein>
    <submittedName>
        <fullName evidence="2">FBD domain-containing protein</fullName>
    </submittedName>
</protein>
<evidence type="ECO:0000313" key="1">
    <source>
        <dbReference type="Proteomes" id="UP000095281"/>
    </source>
</evidence>